<keyword evidence="19" id="KW-1185">Reference proteome</keyword>
<comment type="similarity">
    <text evidence="2 16">Belongs to the zinc-containing alcohol dehydrogenase family.</text>
</comment>
<dbReference type="SUPFAM" id="SSF50129">
    <property type="entry name" value="GroES-like"/>
    <property type="match status" value="1"/>
</dbReference>
<dbReference type="Gene3D" id="3.90.180.10">
    <property type="entry name" value="Medium-chain alcohol dehydrogenases, catalytic domain"/>
    <property type="match status" value="1"/>
</dbReference>
<dbReference type="InterPro" id="IPR011032">
    <property type="entry name" value="GroES-like_sf"/>
</dbReference>
<dbReference type="InterPro" id="IPR002328">
    <property type="entry name" value="ADH_Zn_CS"/>
</dbReference>
<dbReference type="InterPro" id="IPR013154">
    <property type="entry name" value="ADH-like_N"/>
</dbReference>
<evidence type="ECO:0000256" key="5">
    <source>
        <dbReference type="ARBA" id="ARBA00022935"/>
    </source>
</evidence>
<dbReference type="SUPFAM" id="SSF51735">
    <property type="entry name" value="NAD(P)-binding Rossmann-fold domains"/>
    <property type="match status" value="1"/>
</dbReference>
<reference evidence="18 19" key="1">
    <citation type="submission" date="2017-06" db="EMBL/GenBank/DDBJ databases">
        <title>Ant-infecting Ophiocordyceps genomes reveal a high diversity of potential behavioral manipulation genes and a possible major role for enterotoxins.</title>
        <authorList>
            <person name="De Bekker C."/>
            <person name="Evans H.C."/>
            <person name="Brachmann A."/>
            <person name="Hughes D.P."/>
        </authorList>
    </citation>
    <scope>NUCLEOTIDE SEQUENCE [LARGE SCALE GENOMIC DNA]</scope>
    <source>
        <strain evidence="18 19">Map64</strain>
    </source>
</reference>
<accession>A0A2C5Y195</accession>
<dbReference type="GO" id="GO:0008270">
    <property type="term" value="F:zinc ion binding"/>
    <property type="evidence" value="ECO:0007669"/>
    <property type="project" value="InterPro"/>
</dbReference>
<dbReference type="Pfam" id="PF08240">
    <property type="entry name" value="ADH_N"/>
    <property type="match status" value="1"/>
</dbReference>
<comment type="function">
    <text evidence="8">Xylitol dehydrogenase which catalyzes the conversion of xylitol to D-xylulose. Xylose is a major component of hemicelluloses such as xylan. Most fungi utilize D-xylose via three enzymatic reactions, xylose reductase (XR), xylitol dehydrogenase (XDH), and xylulokinase, to form xylulose 5-phosphate, which enters pentose phosphate pathway.</text>
</comment>
<dbReference type="InterPro" id="IPR013149">
    <property type="entry name" value="ADH-like_C"/>
</dbReference>
<evidence type="ECO:0000256" key="11">
    <source>
        <dbReference type="ARBA" id="ARBA00030139"/>
    </source>
</evidence>
<evidence type="ECO:0000313" key="19">
    <source>
        <dbReference type="Proteomes" id="UP000226192"/>
    </source>
</evidence>
<evidence type="ECO:0000256" key="9">
    <source>
        <dbReference type="ARBA" id="ARBA00025713"/>
    </source>
</evidence>
<name>A0A2C5Y195_9HYPO</name>
<dbReference type="InterPro" id="IPR020843">
    <property type="entry name" value="ER"/>
</dbReference>
<dbReference type="SMART" id="SM00829">
    <property type="entry name" value="PKS_ER"/>
    <property type="match status" value="1"/>
</dbReference>
<comment type="pathway">
    <text evidence="12">Carbohydrate degradation; L-arabinose degradation via L-arabinitol; D-xylulose 5-phosphate from L-arabinose (fungal route): step 2/5.</text>
</comment>
<dbReference type="InterPro" id="IPR036291">
    <property type="entry name" value="NAD(P)-bd_dom_sf"/>
</dbReference>
<feature type="domain" description="Enoyl reductase (ER)" evidence="17">
    <location>
        <begin position="5"/>
        <end position="356"/>
    </location>
</feature>
<proteinExistence type="inferred from homology"/>
<dbReference type="GO" id="GO:0006062">
    <property type="term" value="P:sorbitol catabolic process"/>
    <property type="evidence" value="ECO:0007669"/>
    <property type="project" value="TreeGrafter"/>
</dbReference>
<organism evidence="18 19">
    <name type="scientific">Ophiocordyceps australis</name>
    <dbReference type="NCBI Taxonomy" id="1399860"/>
    <lineage>
        <taxon>Eukaryota</taxon>
        <taxon>Fungi</taxon>
        <taxon>Dikarya</taxon>
        <taxon>Ascomycota</taxon>
        <taxon>Pezizomycotina</taxon>
        <taxon>Sordariomycetes</taxon>
        <taxon>Hypocreomycetidae</taxon>
        <taxon>Hypocreales</taxon>
        <taxon>Ophiocordycipitaceae</taxon>
        <taxon>Ophiocordyceps</taxon>
    </lineage>
</organism>
<evidence type="ECO:0000256" key="8">
    <source>
        <dbReference type="ARBA" id="ARBA00024843"/>
    </source>
</evidence>
<evidence type="ECO:0000256" key="16">
    <source>
        <dbReference type="RuleBase" id="RU361277"/>
    </source>
</evidence>
<evidence type="ECO:0000256" key="10">
    <source>
        <dbReference type="ARBA" id="ARBA00026119"/>
    </source>
</evidence>
<dbReference type="GO" id="GO:0046526">
    <property type="term" value="F:D-xylulose reductase activity"/>
    <property type="evidence" value="ECO:0007669"/>
    <property type="project" value="UniProtKB-EC"/>
</dbReference>
<evidence type="ECO:0000259" key="17">
    <source>
        <dbReference type="SMART" id="SM00829"/>
    </source>
</evidence>
<evidence type="ECO:0000256" key="6">
    <source>
        <dbReference type="ARBA" id="ARBA00023002"/>
    </source>
</evidence>
<evidence type="ECO:0000256" key="15">
    <source>
        <dbReference type="ARBA" id="ARBA00049317"/>
    </source>
</evidence>
<comment type="catalytic activity">
    <reaction evidence="15">
        <text>L-arabinitol + NAD(+) = L-xylulose + NADH + H(+)</text>
        <dbReference type="Rhea" id="RHEA:16381"/>
        <dbReference type="ChEBI" id="CHEBI:15378"/>
        <dbReference type="ChEBI" id="CHEBI:17399"/>
        <dbReference type="ChEBI" id="CHEBI:18403"/>
        <dbReference type="ChEBI" id="CHEBI:57540"/>
        <dbReference type="ChEBI" id="CHEBI:57945"/>
        <dbReference type="EC" id="1.1.1.12"/>
    </reaction>
</comment>
<dbReference type="CDD" id="cd05285">
    <property type="entry name" value="sorbitol_DH"/>
    <property type="match status" value="1"/>
</dbReference>
<evidence type="ECO:0000256" key="2">
    <source>
        <dbReference type="ARBA" id="ARBA00008072"/>
    </source>
</evidence>
<keyword evidence="3 16" id="KW-0479">Metal-binding</keyword>
<evidence type="ECO:0000256" key="1">
    <source>
        <dbReference type="ARBA" id="ARBA00001947"/>
    </source>
</evidence>
<dbReference type="Pfam" id="PF00107">
    <property type="entry name" value="ADH_zinc_N"/>
    <property type="match status" value="1"/>
</dbReference>
<evidence type="ECO:0000256" key="4">
    <source>
        <dbReference type="ARBA" id="ARBA00022833"/>
    </source>
</evidence>
<dbReference type="EC" id="1.1.1.12" evidence="13"/>
<dbReference type="PANTHER" id="PTHR43161:SF9">
    <property type="entry name" value="SORBITOL DEHYDROGENASE"/>
    <property type="match status" value="1"/>
</dbReference>
<keyword evidence="6" id="KW-0560">Oxidoreductase</keyword>
<dbReference type="Gene3D" id="3.40.50.720">
    <property type="entry name" value="NAD(P)-binding Rossmann-like Domain"/>
    <property type="match status" value="1"/>
</dbReference>
<evidence type="ECO:0000256" key="3">
    <source>
        <dbReference type="ARBA" id="ARBA00022723"/>
    </source>
</evidence>
<comment type="caution">
    <text evidence="18">The sequence shown here is derived from an EMBL/GenBank/DDBJ whole genome shotgun (WGS) entry which is preliminary data.</text>
</comment>
<dbReference type="Proteomes" id="UP000226192">
    <property type="component" value="Unassembled WGS sequence"/>
</dbReference>
<dbReference type="AlphaFoldDB" id="A0A2C5Y195"/>
<keyword evidence="7" id="KW-0520">NAD</keyword>
<evidence type="ECO:0000256" key="14">
    <source>
        <dbReference type="ARBA" id="ARBA00039783"/>
    </source>
</evidence>
<keyword evidence="5" id="KW-0119">Carbohydrate metabolism</keyword>
<dbReference type="OrthoDB" id="3941538at2759"/>
<dbReference type="PROSITE" id="PS00059">
    <property type="entry name" value="ADH_ZINC"/>
    <property type="match status" value="1"/>
</dbReference>
<gene>
    <name evidence="18" type="ORF">CDD81_354</name>
</gene>
<comment type="cofactor">
    <cofactor evidence="1 16">
        <name>Zn(2+)</name>
        <dbReference type="ChEBI" id="CHEBI:29105"/>
    </cofactor>
</comment>
<evidence type="ECO:0000313" key="18">
    <source>
        <dbReference type="EMBL" id="PHH61446.1"/>
    </source>
</evidence>
<evidence type="ECO:0000256" key="13">
    <source>
        <dbReference type="ARBA" id="ARBA00038954"/>
    </source>
</evidence>
<dbReference type="EMBL" id="NJET01000103">
    <property type="protein sequence ID" value="PHH61446.1"/>
    <property type="molecule type" value="Genomic_DNA"/>
</dbReference>
<keyword evidence="5" id="KW-0054">Arabinose catabolism</keyword>
<dbReference type="FunFam" id="3.40.50.720:FF:000068">
    <property type="entry name" value="Sorbitol dehydrogenase"/>
    <property type="match status" value="1"/>
</dbReference>
<evidence type="ECO:0000256" key="12">
    <source>
        <dbReference type="ARBA" id="ARBA00037881"/>
    </source>
</evidence>
<evidence type="ECO:0000256" key="7">
    <source>
        <dbReference type="ARBA" id="ARBA00023027"/>
    </source>
</evidence>
<dbReference type="EC" id="1.1.1.9" evidence="10"/>
<dbReference type="STRING" id="1399860.A0A2C5Y195"/>
<dbReference type="GO" id="GO:0050019">
    <property type="term" value="F:L-arabinitol 4-dehydrogenase activity"/>
    <property type="evidence" value="ECO:0007669"/>
    <property type="project" value="UniProtKB-EC"/>
</dbReference>
<dbReference type="GO" id="GO:0019568">
    <property type="term" value="P:arabinose catabolic process"/>
    <property type="evidence" value="ECO:0007669"/>
    <property type="project" value="UniProtKB-KW"/>
</dbReference>
<comment type="pathway">
    <text evidence="9">Carbohydrate degradation; L-arabinose degradation via L-arabinitol; D-xylulose 5-phosphate from L-arabinose (fungal route): step 4/5.</text>
</comment>
<dbReference type="InterPro" id="IPR045306">
    <property type="entry name" value="SDH-like"/>
</dbReference>
<dbReference type="PANTHER" id="PTHR43161">
    <property type="entry name" value="SORBITOL DEHYDROGENASE"/>
    <property type="match status" value="1"/>
</dbReference>
<protein>
    <recommendedName>
        <fullName evidence="14">L-arabinitol 4-dehydrogenase</fullName>
        <ecNumber evidence="13">1.1.1.12</ecNumber>
        <ecNumber evidence="10">1.1.1.9</ecNumber>
    </recommendedName>
    <alternativeName>
        <fullName evidence="11">Xylitol dehydrogenase A</fullName>
    </alternativeName>
</protein>
<sequence length="365" mass="38925">MFDKEQLSNLSFVLKRPLEVGFEERPKPSIQEEDDVLVAISRTGICGSDVHYWEHGAIGRFVLSEPMVLGHESAGIVLEAGSASGFQPGERVAIEPGRSCRRCSDCRSGHYNLCKDMIFAATPPHDGTLTGIWCARAECLFRLPKSMSLDEGALVEPLAVAVHAIRLAGDGVRPGRSMVVLGAGPVGLLCAAVGRAYGASPVVLVDVDANRLEFANTLTQGATHTYLTRTDKAPQEAAEEIKTSAGLDQGADTVVEASGAQTAIQTGVFAVRQGGCYVQVGMGGAEARLPMMELCVKEVTMRGSFRYSHGDFELAVALIGQGKVQVKPLISERVSFDRADEAFAKVKRGQGIKLVISGPNQHVCD</sequence>
<keyword evidence="4 16" id="KW-0862">Zinc</keyword>
<dbReference type="GO" id="GO:0003939">
    <property type="term" value="F:L-iditol 2-dehydrogenase (NAD+) activity"/>
    <property type="evidence" value="ECO:0007669"/>
    <property type="project" value="TreeGrafter"/>
</dbReference>